<protein>
    <submittedName>
        <fullName evidence="2">Uncharacterized protein</fullName>
    </submittedName>
</protein>
<reference evidence="2 3" key="4">
    <citation type="journal article" date="2011" name="BMC Genomics">
        <title>RNA-Seq improves annotation of protein-coding genes in the cucumber genome.</title>
        <authorList>
            <person name="Li Z."/>
            <person name="Zhang Z."/>
            <person name="Yan P."/>
            <person name="Huang S."/>
            <person name="Fei Z."/>
            <person name="Lin K."/>
        </authorList>
    </citation>
    <scope>NUCLEOTIDE SEQUENCE [LARGE SCALE GENOMIC DNA]</scope>
    <source>
        <strain evidence="3">cv. 9930</strain>
    </source>
</reference>
<evidence type="ECO:0000256" key="1">
    <source>
        <dbReference type="SAM" id="Phobius"/>
    </source>
</evidence>
<gene>
    <name evidence="2" type="ORF">Csa_6G382980</name>
</gene>
<dbReference type="Gramene" id="KGN47710">
    <property type="protein sequence ID" value="KGN47710"/>
    <property type="gene ID" value="Csa_6G382980"/>
</dbReference>
<dbReference type="EMBL" id="CM002927">
    <property type="protein sequence ID" value="KGN47710.1"/>
    <property type="molecule type" value="Genomic_DNA"/>
</dbReference>
<evidence type="ECO:0000313" key="2">
    <source>
        <dbReference type="EMBL" id="KGN47710.1"/>
    </source>
</evidence>
<sequence>MTSISHDCCASILPATILIISFSKQRQFLISNNDGEFLLVFNDDVVCPLTMIFSSMFVASLLVVALFVILTQESIFVRCSPFPQDTCTLSVIEESVNSPSSTWVSLRVIRLPARSLLLVDT</sequence>
<keyword evidence="1" id="KW-0472">Membrane</keyword>
<accession>A0A0A0KDC5</accession>
<proteinExistence type="predicted"/>
<organism evidence="2 3">
    <name type="scientific">Cucumis sativus</name>
    <name type="common">Cucumber</name>
    <dbReference type="NCBI Taxonomy" id="3659"/>
    <lineage>
        <taxon>Eukaryota</taxon>
        <taxon>Viridiplantae</taxon>
        <taxon>Streptophyta</taxon>
        <taxon>Embryophyta</taxon>
        <taxon>Tracheophyta</taxon>
        <taxon>Spermatophyta</taxon>
        <taxon>Magnoliopsida</taxon>
        <taxon>eudicotyledons</taxon>
        <taxon>Gunneridae</taxon>
        <taxon>Pentapetalae</taxon>
        <taxon>rosids</taxon>
        <taxon>fabids</taxon>
        <taxon>Cucurbitales</taxon>
        <taxon>Cucurbitaceae</taxon>
        <taxon>Benincaseae</taxon>
        <taxon>Cucumis</taxon>
    </lineage>
</organism>
<keyword evidence="1" id="KW-0812">Transmembrane</keyword>
<reference evidence="2 3" key="3">
    <citation type="journal article" date="2010" name="BMC Genomics">
        <title>Transcriptome sequencing and comparative analysis of cucumber flowers with different sex types.</title>
        <authorList>
            <person name="Guo S."/>
            <person name="Zheng Y."/>
            <person name="Joung J.G."/>
            <person name="Liu S."/>
            <person name="Zhang Z."/>
            <person name="Crasta O.R."/>
            <person name="Sobral B.W."/>
            <person name="Xu Y."/>
            <person name="Huang S."/>
            <person name="Fei Z."/>
        </authorList>
    </citation>
    <scope>NUCLEOTIDE SEQUENCE [LARGE SCALE GENOMIC DNA]</scope>
    <source>
        <strain evidence="3">cv. 9930</strain>
    </source>
</reference>
<name>A0A0A0KDC5_CUCSA</name>
<keyword evidence="1" id="KW-1133">Transmembrane helix</keyword>
<dbReference type="Proteomes" id="UP000029981">
    <property type="component" value="Chromosome 6"/>
</dbReference>
<dbReference type="AlphaFoldDB" id="A0A0A0KDC5"/>
<reference evidence="2 3" key="1">
    <citation type="journal article" date="2009" name="Nat. Genet.">
        <title>The genome of the cucumber, Cucumis sativus L.</title>
        <authorList>
            <person name="Huang S."/>
            <person name="Li R."/>
            <person name="Zhang Z."/>
            <person name="Li L."/>
            <person name="Gu X."/>
            <person name="Fan W."/>
            <person name="Lucas W.J."/>
            <person name="Wang X."/>
            <person name="Xie B."/>
            <person name="Ni P."/>
            <person name="Ren Y."/>
            <person name="Zhu H."/>
            <person name="Li J."/>
            <person name="Lin K."/>
            <person name="Jin W."/>
            <person name="Fei Z."/>
            <person name="Li G."/>
            <person name="Staub J."/>
            <person name="Kilian A."/>
            <person name="van der Vossen E.A."/>
            <person name="Wu Y."/>
            <person name="Guo J."/>
            <person name="He J."/>
            <person name="Jia Z."/>
            <person name="Ren Y."/>
            <person name="Tian G."/>
            <person name="Lu Y."/>
            <person name="Ruan J."/>
            <person name="Qian W."/>
            <person name="Wang M."/>
            <person name="Huang Q."/>
            <person name="Li B."/>
            <person name="Xuan Z."/>
            <person name="Cao J."/>
            <person name="Asan"/>
            <person name="Wu Z."/>
            <person name="Zhang J."/>
            <person name="Cai Q."/>
            <person name="Bai Y."/>
            <person name="Zhao B."/>
            <person name="Han Y."/>
            <person name="Li Y."/>
            <person name="Li X."/>
            <person name="Wang S."/>
            <person name="Shi Q."/>
            <person name="Liu S."/>
            <person name="Cho W.K."/>
            <person name="Kim J.Y."/>
            <person name="Xu Y."/>
            <person name="Heller-Uszynska K."/>
            <person name="Miao H."/>
            <person name="Cheng Z."/>
            <person name="Zhang S."/>
            <person name="Wu J."/>
            <person name="Yang Y."/>
            <person name="Kang H."/>
            <person name="Li M."/>
            <person name="Liang H."/>
            <person name="Ren X."/>
            <person name="Shi Z."/>
            <person name="Wen M."/>
            <person name="Jian M."/>
            <person name="Yang H."/>
            <person name="Zhang G."/>
            <person name="Yang Z."/>
            <person name="Chen R."/>
            <person name="Liu S."/>
            <person name="Li J."/>
            <person name="Ma L."/>
            <person name="Liu H."/>
            <person name="Zhou Y."/>
            <person name="Zhao J."/>
            <person name="Fang X."/>
            <person name="Li G."/>
            <person name="Fang L."/>
            <person name="Li Y."/>
            <person name="Liu D."/>
            <person name="Zheng H."/>
            <person name="Zhang Y."/>
            <person name="Qin N."/>
            <person name="Li Z."/>
            <person name="Yang G."/>
            <person name="Yang S."/>
            <person name="Bolund L."/>
            <person name="Kristiansen K."/>
            <person name="Zheng H."/>
            <person name="Li S."/>
            <person name="Zhang X."/>
            <person name="Yang H."/>
            <person name="Wang J."/>
            <person name="Sun R."/>
            <person name="Zhang B."/>
            <person name="Jiang S."/>
            <person name="Wang J."/>
            <person name="Du Y."/>
            <person name="Li S."/>
        </authorList>
    </citation>
    <scope>NUCLEOTIDE SEQUENCE [LARGE SCALE GENOMIC DNA]</scope>
    <source>
        <strain evidence="3">cv. 9930</strain>
    </source>
</reference>
<evidence type="ECO:0000313" key="3">
    <source>
        <dbReference type="Proteomes" id="UP000029981"/>
    </source>
</evidence>
<reference evidence="2 3" key="2">
    <citation type="journal article" date="2009" name="PLoS ONE">
        <title>An integrated genetic and cytogenetic map of the cucumber genome.</title>
        <authorList>
            <person name="Ren Y."/>
            <person name="Zhang Z."/>
            <person name="Liu J."/>
            <person name="Staub J.E."/>
            <person name="Han Y."/>
            <person name="Cheng Z."/>
            <person name="Li X."/>
            <person name="Lu J."/>
            <person name="Miao H."/>
            <person name="Kang H."/>
            <person name="Xie B."/>
            <person name="Gu X."/>
            <person name="Wang X."/>
            <person name="Du Y."/>
            <person name="Jin W."/>
            <person name="Huang S."/>
        </authorList>
    </citation>
    <scope>NUCLEOTIDE SEQUENCE [LARGE SCALE GENOMIC DNA]</scope>
    <source>
        <strain evidence="3">cv. 9930</strain>
    </source>
</reference>
<feature type="transmembrane region" description="Helical" evidence="1">
    <location>
        <begin position="49"/>
        <end position="70"/>
    </location>
</feature>
<keyword evidence="3" id="KW-1185">Reference proteome</keyword>